<dbReference type="PANTHER" id="PTHR11102">
    <property type="entry name" value="SEL-1-LIKE PROTEIN"/>
    <property type="match status" value="1"/>
</dbReference>
<feature type="compositionally biased region" description="Basic and acidic residues" evidence="1">
    <location>
        <begin position="62"/>
        <end position="74"/>
    </location>
</feature>
<dbReference type="SUPFAM" id="SSF81901">
    <property type="entry name" value="HCP-like"/>
    <property type="match status" value="1"/>
</dbReference>
<reference evidence="3 4" key="1">
    <citation type="submission" date="2018-05" db="EMBL/GenBank/DDBJ databases">
        <title>The draft genome of strain NS-104.</title>
        <authorList>
            <person name="Hang P."/>
            <person name="Jiang J."/>
        </authorList>
    </citation>
    <scope>NUCLEOTIDE SEQUENCE [LARGE SCALE GENOMIC DNA]</scope>
    <source>
        <strain evidence="3 4">NS-104</strain>
    </source>
</reference>
<keyword evidence="4" id="KW-1185">Reference proteome</keyword>
<feature type="chain" id="PRO_5015737788" evidence="2">
    <location>
        <begin position="28"/>
        <end position="376"/>
    </location>
</feature>
<dbReference type="InterPro" id="IPR050767">
    <property type="entry name" value="Sel1_AlgK"/>
</dbReference>
<dbReference type="Pfam" id="PF08238">
    <property type="entry name" value="Sel1"/>
    <property type="match status" value="6"/>
</dbReference>
<feature type="region of interest" description="Disordered" evidence="1">
    <location>
        <begin position="54"/>
        <end position="77"/>
    </location>
</feature>
<dbReference type="OrthoDB" id="9816559at2"/>
<proteinExistence type="predicted"/>
<dbReference type="InterPro" id="IPR006597">
    <property type="entry name" value="Sel1-like"/>
</dbReference>
<dbReference type="EMBL" id="QFBC01000002">
    <property type="protein sequence ID" value="PWE57222.1"/>
    <property type="molecule type" value="Genomic_DNA"/>
</dbReference>
<keyword evidence="2" id="KW-0732">Signal</keyword>
<dbReference type="InterPro" id="IPR011990">
    <property type="entry name" value="TPR-like_helical_dom_sf"/>
</dbReference>
<dbReference type="SMART" id="SM00671">
    <property type="entry name" value="SEL1"/>
    <property type="match status" value="6"/>
</dbReference>
<comment type="caution">
    <text evidence="3">The sequence shown here is derived from an EMBL/GenBank/DDBJ whole genome shotgun (WGS) entry which is preliminary data.</text>
</comment>
<gene>
    <name evidence="3" type="ORF">DEM27_06170</name>
</gene>
<accession>A0A2U2DV96</accession>
<protein>
    <submittedName>
        <fullName evidence="3">Enhanced entry protein</fullName>
    </submittedName>
</protein>
<evidence type="ECO:0000256" key="1">
    <source>
        <dbReference type="SAM" id="MobiDB-lite"/>
    </source>
</evidence>
<evidence type="ECO:0000256" key="2">
    <source>
        <dbReference type="SAM" id="SignalP"/>
    </source>
</evidence>
<sequence>MLFSRCLALHSFVLVVALAASILPAMAQATDNVVTRPVEGEAELLKKGRIVGQDAQAGDGGTKGKDGQPVDGKAEPGGIGVFDRMGAELPALPPEKEYKGPVDEAYGAFQRGYYLTAMDKALPRAQLGDPAAQTLIAEMMSQGLGVKKDMKAASFWYGQAAQNGDPAGMFKYALMLMEGREVPRDKAKSDELMKKAADAGNPSAQFNHAQVLVADNPGDRGLHLALPYYEKSAEQGIADAQYAVAQLYMTLTDVGAEKRGRAREWMVRAARAGFDTAQLDMGVWLINGVGGARDFDAGFNWLRVAANRGNIVAQNKLAHLFINAIGTKPDPIEAAKWYVLSRRAGLKDPKLEDYYLGLTDEQQKQAIDAANKFKRH</sequence>
<dbReference type="Gene3D" id="1.25.40.10">
    <property type="entry name" value="Tetratricopeptide repeat domain"/>
    <property type="match status" value="2"/>
</dbReference>
<evidence type="ECO:0000313" key="3">
    <source>
        <dbReference type="EMBL" id="PWE57222.1"/>
    </source>
</evidence>
<dbReference type="PANTHER" id="PTHR11102:SF160">
    <property type="entry name" value="ERAD-ASSOCIATED E3 UBIQUITIN-PROTEIN LIGASE COMPONENT HRD3"/>
    <property type="match status" value="1"/>
</dbReference>
<dbReference type="AlphaFoldDB" id="A0A2U2DV96"/>
<organism evidence="3 4">
    <name type="scientific">Metarhizobium album</name>
    <dbReference type="NCBI Taxonomy" id="2182425"/>
    <lineage>
        <taxon>Bacteria</taxon>
        <taxon>Pseudomonadati</taxon>
        <taxon>Pseudomonadota</taxon>
        <taxon>Alphaproteobacteria</taxon>
        <taxon>Hyphomicrobiales</taxon>
        <taxon>Rhizobiaceae</taxon>
        <taxon>Metarhizobium</taxon>
    </lineage>
</organism>
<feature type="signal peptide" evidence="2">
    <location>
        <begin position="1"/>
        <end position="27"/>
    </location>
</feature>
<name>A0A2U2DV96_9HYPH</name>
<evidence type="ECO:0000313" key="4">
    <source>
        <dbReference type="Proteomes" id="UP000245252"/>
    </source>
</evidence>
<dbReference type="Proteomes" id="UP000245252">
    <property type="component" value="Unassembled WGS sequence"/>
</dbReference>